<dbReference type="Proteomes" id="UP000256486">
    <property type="component" value="Unassembled WGS sequence"/>
</dbReference>
<name>A0A3E0VGZ9_9MICO</name>
<keyword evidence="2" id="KW-1185">Reference proteome</keyword>
<gene>
    <name evidence="1" type="ORF">B7R54_05420</name>
</gene>
<sequence>MSQTFPLSRRSELGYSVDEVEKFLADARLAYEAQASAGAGAGAGAGAAVTSSAAIDSRSIRSTSFDLQKGGYSTLHVDAALERLEEAFAARERATGKRDLGDAEWYDLNRDRAREILARLEREPGHRFRRAGALSGGYDRRQVDAFCDRLVAYFRNGAPLPVETVRGALFTPKLGGYNETQVDLVLDAVVDVMVAVRP</sequence>
<evidence type="ECO:0000313" key="2">
    <source>
        <dbReference type="Proteomes" id="UP000256486"/>
    </source>
</evidence>
<accession>A0A3E0VGZ9</accession>
<evidence type="ECO:0000313" key="1">
    <source>
        <dbReference type="EMBL" id="RFA08728.1"/>
    </source>
</evidence>
<reference evidence="1 2" key="1">
    <citation type="submission" date="2017-04" db="EMBL/GenBank/DDBJ databases">
        <title>Comparative genome analysis of Subtercola boreus.</title>
        <authorList>
            <person name="Cho Y.-J."/>
            <person name="Cho A."/>
            <person name="Kim O.-S."/>
            <person name="Lee J.-I."/>
        </authorList>
    </citation>
    <scope>NUCLEOTIDE SEQUENCE [LARGE SCALE GENOMIC DNA]</scope>
    <source>
        <strain evidence="1 2">K300</strain>
    </source>
</reference>
<protein>
    <recommendedName>
        <fullName evidence="3">MFS transporter permease</fullName>
    </recommendedName>
</protein>
<dbReference type="NCBIfam" id="TIGR03544">
    <property type="entry name" value="DivI1A_domain"/>
    <property type="match status" value="1"/>
</dbReference>
<comment type="caution">
    <text evidence="1">The sequence shown here is derived from an EMBL/GenBank/DDBJ whole genome shotgun (WGS) entry which is preliminary data.</text>
</comment>
<organism evidence="1 2">
    <name type="scientific">Subtercola boreus</name>
    <dbReference type="NCBI Taxonomy" id="120213"/>
    <lineage>
        <taxon>Bacteria</taxon>
        <taxon>Bacillati</taxon>
        <taxon>Actinomycetota</taxon>
        <taxon>Actinomycetes</taxon>
        <taxon>Micrococcales</taxon>
        <taxon>Microbacteriaceae</taxon>
        <taxon>Subtercola</taxon>
    </lineage>
</organism>
<proteinExistence type="predicted"/>
<evidence type="ECO:0008006" key="3">
    <source>
        <dbReference type="Google" id="ProtNLM"/>
    </source>
</evidence>
<dbReference type="InterPro" id="IPR019933">
    <property type="entry name" value="DivIVA_domain"/>
</dbReference>
<dbReference type="AlphaFoldDB" id="A0A3E0VGZ9"/>
<dbReference type="InterPro" id="IPR019932">
    <property type="entry name" value="CHP03543"/>
</dbReference>
<dbReference type="EMBL" id="NBWZ01000001">
    <property type="protein sequence ID" value="RFA08728.1"/>
    <property type="molecule type" value="Genomic_DNA"/>
</dbReference>
<dbReference type="RefSeq" id="WP_116414134.1">
    <property type="nucleotide sequence ID" value="NZ_NBWZ01000001.1"/>
</dbReference>
<dbReference type="NCBIfam" id="TIGR03543">
    <property type="entry name" value="divI1A_rptt_fam"/>
    <property type="match status" value="1"/>
</dbReference>
<dbReference type="OrthoDB" id="3480096at2"/>